<feature type="non-terminal residue" evidence="2">
    <location>
        <position position="23"/>
    </location>
</feature>
<proteinExistence type="predicted"/>
<organism evidence="2 3">
    <name type="scientific">Trifolium medium</name>
    <dbReference type="NCBI Taxonomy" id="97028"/>
    <lineage>
        <taxon>Eukaryota</taxon>
        <taxon>Viridiplantae</taxon>
        <taxon>Streptophyta</taxon>
        <taxon>Embryophyta</taxon>
        <taxon>Tracheophyta</taxon>
        <taxon>Spermatophyta</taxon>
        <taxon>Magnoliopsida</taxon>
        <taxon>eudicotyledons</taxon>
        <taxon>Gunneridae</taxon>
        <taxon>Pentapetalae</taxon>
        <taxon>rosids</taxon>
        <taxon>fabids</taxon>
        <taxon>Fabales</taxon>
        <taxon>Fabaceae</taxon>
        <taxon>Papilionoideae</taxon>
        <taxon>50 kb inversion clade</taxon>
        <taxon>NPAAA clade</taxon>
        <taxon>Hologalegina</taxon>
        <taxon>IRL clade</taxon>
        <taxon>Trifolieae</taxon>
        <taxon>Trifolium</taxon>
    </lineage>
</organism>
<reference evidence="2 3" key="1">
    <citation type="journal article" date="2018" name="Front. Plant Sci.">
        <title>Red Clover (Trifolium pratense) and Zigzag Clover (T. medium) - A Picture of Genomic Similarities and Differences.</title>
        <authorList>
            <person name="Dluhosova J."/>
            <person name="Istvanek J."/>
            <person name="Nedelnik J."/>
            <person name="Repkova J."/>
        </authorList>
    </citation>
    <scope>NUCLEOTIDE SEQUENCE [LARGE SCALE GENOMIC DNA]</scope>
    <source>
        <strain evidence="3">cv. 10/8</strain>
        <tissue evidence="2">Leaf</tissue>
    </source>
</reference>
<evidence type="ECO:0000256" key="1">
    <source>
        <dbReference type="SAM" id="MobiDB-lite"/>
    </source>
</evidence>
<accession>A0A392VL84</accession>
<dbReference type="AlphaFoldDB" id="A0A392VL84"/>
<protein>
    <submittedName>
        <fullName evidence="2">Uncharacterized protein</fullName>
    </submittedName>
</protein>
<dbReference type="EMBL" id="LXQA011186711">
    <property type="protein sequence ID" value="MCI88192.1"/>
    <property type="molecule type" value="Genomic_DNA"/>
</dbReference>
<name>A0A392VL84_9FABA</name>
<sequence>MFWALPSAPGTAGPEPGAGYCSQ</sequence>
<keyword evidence="3" id="KW-1185">Reference proteome</keyword>
<dbReference type="Proteomes" id="UP000265520">
    <property type="component" value="Unassembled WGS sequence"/>
</dbReference>
<feature type="region of interest" description="Disordered" evidence="1">
    <location>
        <begin position="1"/>
        <end position="23"/>
    </location>
</feature>
<comment type="caution">
    <text evidence="2">The sequence shown here is derived from an EMBL/GenBank/DDBJ whole genome shotgun (WGS) entry which is preliminary data.</text>
</comment>
<evidence type="ECO:0000313" key="2">
    <source>
        <dbReference type="EMBL" id="MCI88192.1"/>
    </source>
</evidence>
<evidence type="ECO:0000313" key="3">
    <source>
        <dbReference type="Proteomes" id="UP000265520"/>
    </source>
</evidence>